<evidence type="ECO:0000313" key="4">
    <source>
        <dbReference type="Proteomes" id="UP001227230"/>
    </source>
</evidence>
<name>A0ABY9DQ00_VITVI</name>
<evidence type="ECO:0000256" key="1">
    <source>
        <dbReference type="SAM" id="MobiDB-lite"/>
    </source>
</evidence>
<reference evidence="3 4" key="1">
    <citation type="journal article" date="2023" name="Hortic Res">
        <title>The complete reference genome for grapevine (Vitis vinifera L.) genetics and breeding.</title>
        <authorList>
            <person name="Shi X."/>
            <person name="Cao S."/>
            <person name="Wang X."/>
            <person name="Huang S."/>
            <person name="Wang Y."/>
            <person name="Liu Z."/>
            <person name="Liu W."/>
            <person name="Leng X."/>
            <person name="Peng Y."/>
            <person name="Wang N."/>
            <person name="Wang Y."/>
            <person name="Ma Z."/>
            <person name="Xu X."/>
            <person name="Zhang F."/>
            <person name="Xue H."/>
            <person name="Zhong H."/>
            <person name="Wang Y."/>
            <person name="Zhang K."/>
            <person name="Velt A."/>
            <person name="Avia K."/>
            <person name="Holtgrawe D."/>
            <person name="Grimplet J."/>
            <person name="Matus J.T."/>
            <person name="Ware D."/>
            <person name="Wu X."/>
            <person name="Wang H."/>
            <person name="Liu C."/>
            <person name="Fang Y."/>
            <person name="Rustenholz C."/>
            <person name="Cheng Z."/>
            <person name="Xiao H."/>
            <person name="Zhou Y."/>
        </authorList>
    </citation>
    <scope>NUCLEOTIDE SEQUENCE [LARGE SCALE GENOMIC DNA]</scope>
    <source>
        <strain evidence="4">cv. Pinot noir / PN40024</strain>
        <tissue evidence="3">Leaf</tissue>
    </source>
</reference>
<feature type="domain" description="DUF4283" evidence="2">
    <location>
        <begin position="494"/>
        <end position="578"/>
    </location>
</feature>
<dbReference type="InterPro" id="IPR025558">
    <property type="entry name" value="DUF4283"/>
</dbReference>
<feature type="region of interest" description="Disordered" evidence="1">
    <location>
        <begin position="717"/>
        <end position="749"/>
    </location>
</feature>
<sequence length="749" mass="83401">MSHLPNAAAVLYHYPCPDGAFAALAAHLYLRATSTPTLFFPNRVYSPVSTHHLPLPQISHLYLLDFAGPPDFLPQVSPNVPQVTVLDHHKTALQLLQSWNPSNALKVIDVGRSGATIAFDYFKQRAVEEGLLDVAGEFERVRRVFEYVEDGDLWRWGLENSKAFSSGLNDMNLEFDVGLNPSLFDQLLSLDLETVINEGMVSLSKKQVLIDEALEQSYEIALGGGTFGHCLAVNADSISELRSELGHQLASKSCNLKLSLQGFVHSALMTFALYPLTVSVRPNCNHVCQTLLLAKPSARSICLLIFDSFCSSNSKACSTMDAAIVLHGITTKSKTFEVSIEEVRGKLRGTIVERSRGFSSWIRFGVASLRKLLEGLEECCKEEKKGRLVKVWKEEGRKFKLERRENGAGRYILCSVVDVETKRFCLVFPEGKEALRVDSKPKVVTVEGKDERCLGKKVEGEKKTFVDVAKEPTGRQGDALWLQVGGRGLRNREEGLGRCLVGRWDGGSVVEMEMVSVRKWGECDWNLKKGMKVLKLGGPFMLLEFEDEEEAERVLKRGTCRFKDKVLQLERWSEEAGCLPKSGLKEWQPIVGATWASFSFRPTMDEPLKEARASFCQPRLERWFEEELLLGGMGPEVEKGESGRCSLADACLLEEDSRYSLFEPSFVCIWGGRVSSSSPFSGVEGALIEVEESRGFDAFLKESRGKLNVSPVRVYPVEGRGGQKGVGDSVLLEEGRDERVEKEGEDEES</sequence>
<evidence type="ECO:0000313" key="3">
    <source>
        <dbReference type="EMBL" id="WKA09122.1"/>
    </source>
</evidence>
<gene>
    <name evidence="3" type="ORF">VitviT2T_026799</name>
</gene>
<dbReference type="PANTHER" id="PTHR46922">
    <property type="entry name" value="DHHA1 DOMAIN PROTEIN"/>
    <property type="match status" value="1"/>
</dbReference>
<dbReference type="Proteomes" id="UP001227230">
    <property type="component" value="Chromosome 17"/>
</dbReference>
<proteinExistence type="predicted"/>
<dbReference type="EMBL" id="CP126664">
    <property type="protein sequence ID" value="WKA09122.1"/>
    <property type="molecule type" value="Genomic_DNA"/>
</dbReference>
<accession>A0ABY9DQ00</accession>
<organism evidence="3 4">
    <name type="scientific">Vitis vinifera</name>
    <name type="common">Grape</name>
    <dbReference type="NCBI Taxonomy" id="29760"/>
    <lineage>
        <taxon>Eukaryota</taxon>
        <taxon>Viridiplantae</taxon>
        <taxon>Streptophyta</taxon>
        <taxon>Embryophyta</taxon>
        <taxon>Tracheophyta</taxon>
        <taxon>Spermatophyta</taxon>
        <taxon>Magnoliopsida</taxon>
        <taxon>eudicotyledons</taxon>
        <taxon>Gunneridae</taxon>
        <taxon>Pentapetalae</taxon>
        <taxon>rosids</taxon>
        <taxon>Vitales</taxon>
        <taxon>Vitaceae</taxon>
        <taxon>Viteae</taxon>
        <taxon>Vitis</taxon>
    </lineage>
</organism>
<feature type="compositionally biased region" description="Basic and acidic residues" evidence="1">
    <location>
        <begin position="733"/>
        <end position="742"/>
    </location>
</feature>
<dbReference type="Pfam" id="PF14111">
    <property type="entry name" value="DUF4283"/>
    <property type="match status" value="1"/>
</dbReference>
<protein>
    <recommendedName>
        <fullName evidence="2">DUF4283 domain-containing protein</fullName>
    </recommendedName>
</protein>
<keyword evidence="4" id="KW-1185">Reference proteome</keyword>
<dbReference type="PANTHER" id="PTHR46922:SF4">
    <property type="entry name" value="DHHA1 DOMAIN PROTEIN"/>
    <property type="match status" value="1"/>
</dbReference>
<evidence type="ECO:0000259" key="2">
    <source>
        <dbReference type="Pfam" id="PF14111"/>
    </source>
</evidence>